<dbReference type="EMBL" id="JAFBEE010000017">
    <property type="protein sequence ID" value="MBM7615756.1"/>
    <property type="molecule type" value="Genomic_DNA"/>
</dbReference>
<comment type="caution">
    <text evidence="2">The sequence shown here is derived from an EMBL/GenBank/DDBJ whole genome shotgun (WGS) entry which is preliminary data.</text>
</comment>
<name>A0ABS2NSE4_9FIRM</name>
<dbReference type="InterPro" id="IPR046139">
    <property type="entry name" value="DUF6141"/>
</dbReference>
<dbReference type="Pfam" id="PF19638">
    <property type="entry name" value="DUF6141"/>
    <property type="match status" value="1"/>
</dbReference>
<proteinExistence type="predicted"/>
<keyword evidence="1" id="KW-0472">Membrane</keyword>
<evidence type="ECO:0000313" key="2">
    <source>
        <dbReference type="EMBL" id="MBM7615756.1"/>
    </source>
</evidence>
<reference evidence="2 3" key="1">
    <citation type="submission" date="2021-01" db="EMBL/GenBank/DDBJ databases">
        <title>Genomic Encyclopedia of Type Strains, Phase IV (KMG-IV): sequencing the most valuable type-strain genomes for metagenomic binning, comparative biology and taxonomic classification.</title>
        <authorList>
            <person name="Goeker M."/>
        </authorList>
    </citation>
    <scope>NUCLEOTIDE SEQUENCE [LARGE SCALE GENOMIC DNA]</scope>
    <source>
        <strain evidence="2 3">DSM 25890</strain>
    </source>
</reference>
<gene>
    <name evidence="2" type="ORF">JOC73_002330</name>
</gene>
<evidence type="ECO:0000313" key="3">
    <source>
        <dbReference type="Proteomes" id="UP001314796"/>
    </source>
</evidence>
<feature type="transmembrane region" description="Helical" evidence="1">
    <location>
        <begin position="12"/>
        <end position="31"/>
    </location>
</feature>
<keyword evidence="1" id="KW-0812">Transmembrane</keyword>
<accession>A0ABS2NSE4</accession>
<evidence type="ECO:0008006" key="4">
    <source>
        <dbReference type="Google" id="ProtNLM"/>
    </source>
</evidence>
<feature type="transmembrane region" description="Helical" evidence="1">
    <location>
        <begin position="51"/>
        <end position="71"/>
    </location>
</feature>
<dbReference type="RefSeq" id="WP_204403318.1">
    <property type="nucleotide sequence ID" value="NZ_JAFBEE010000017.1"/>
</dbReference>
<keyword evidence="3" id="KW-1185">Reference proteome</keyword>
<evidence type="ECO:0000256" key="1">
    <source>
        <dbReference type="SAM" id="Phobius"/>
    </source>
</evidence>
<sequence>MENKVLFRETQKFRSVILWVCFALVIGSLLYRSIQQIVFDIPFGDKPFSDTGLAMFFIFFGIGFPAFFYFLNLTTEVRNDGIYYKFSPMHIKWQRISFEEIEGCEVKKYRPFREYGGYGIRYTLKGKAYNVSGVMGIQLLLRNGKRVLIGTQEPDKFMDAINKARAL</sequence>
<keyword evidence="1" id="KW-1133">Transmembrane helix</keyword>
<organism evidence="2 3">
    <name type="scientific">Alkaliphilus hydrothermalis</name>
    <dbReference type="NCBI Taxonomy" id="1482730"/>
    <lineage>
        <taxon>Bacteria</taxon>
        <taxon>Bacillati</taxon>
        <taxon>Bacillota</taxon>
        <taxon>Clostridia</taxon>
        <taxon>Peptostreptococcales</taxon>
        <taxon>Natronincolaceae</taxon>
        <taxon>Alkaliphilus</taxon>
    </lineage>
</organism>
<protein>
    <recommendedName>
        <fullName evidence="4">Bacterial Pleckstrin homology domain-containing protein</fullName>
    </recommendedName>
</protein>
<dbReference type="Proteomes" id="UP001314796">
    <property type="component" value="Unassembled WGS sequence"/>
</dbReference>